<evidence type="ECO:0000256" key="6">
    <source>
        <dbReference type="SAM" id="MobiDB-lite"/>
    </source>
</evidence>
<dbReference type="EMBL" id="JAATWM020000004">
    <property type="protein sequence ID" value="KAF9880616.1"/>
    <property type="molecule type" value="Genomic_DNA"/>
</dbReference>
<dbReference type="InterPro" id="IPR050675">
    <property type="entry name" value="OAF3"/>
</dbReference>
<evidence type="ECO:0000256" key="4">
    <source>
        <dbReference type="ARBA" id="ARBA00023163"/>
    </source>
</evidence>
<keyword evidence="4" id="KW-0804">Transcription</keyword>
<dbReference type="GO" id="GO:0008270">
    <property type="term" value="F:zinc ion binding"/>
    <property type="evidence" value="ECO:0007669"/>
    <property type="project" value="InterPro"/>
</dbReference>
<evidence type="ECO:0000259" key="7">
    <source>
        <dbReference type="PROSITE" id="PS50048"/>
    </source>
</evidence>
<dbReference type="Pfam" id="PF00172">
    <property type="entry name" value="Zn_clus"/>
    <property type="match status" value="1"/>
</dbReference>
<dbReference type="GO" id="GO:0045122">
    <property type="term" value="P:aflatoxin biosynthetic process"/>
    <property type="evidence" value="ECO:0007669"/>
    <property type="project" value="InterPro"/>
</dbReference>
<keyword evidence="2" id="KW-0805">Transcription regulation</keyword>
<evidence type="ECO:0000256" key="2">
    <source>
        <dbReference type="ARBA" id="ARBA00023015"/>
    </source>
</evidence>
<gene>
    <name evidence="8" type="ORF">CkaCkLH20_01658</name>
</gene>
<keyword evidence="1" id="KW-0479">Metal-binding</keyword>
<dbReference type="Proteomes" id="UP000781932">
    <property type="component" value="Unassembled WGS sequence"/>
</dbReference>
<dbReference type="PROSITE" id="PS50048">
    <property type="entry name" value="ZN2_CY6_FUNGAL_2"/>
    <property type="match status" value="1"/>
</dbReference>
<name>A0A9P6IEW0_9PEZI</name>
<reference evidence="8" key="1">
    <citation type="submission" date="2020-03" db="EMBL/GenBank/DDBJ databases">
        <authorList>
            <person name="He L."/>
        </authorList>
    </citation>
    <scope>NUCLEOTIDE SEQUENCE</scope>
    <source>
        <strain evidence="8">CkLH20</strain>
    </source>
</reference>
<dbReference type="Pfam" id="PF08493">
    <property type="entry name" value="AflR"/>
    <property type="match status" value="1"/>
</dbReference>
<keyword evidence="5" id="KW-0539">Nucleus</keyword>
<feature type="region of interest" description="Disordered" evidence="6">
    <location>
        <begin position="181"/>
        <end position="203"/>
    </location>
</feature>
<dbReference type="AlphaFoldDB" id="A0A9P6IEW0"/>
<keyword evidence="3" id="KW-0238">DNA-binding</keyword>
<keyword evidence="9" id="KW-1185">Reference proteome</keyword>
<protein>
    <recommendedName>
        <fullName evidence="7">Zn(2)-C6 fungal-type domain-containing protein</fullName>
    </recommendedName>
</protein>
<dbReference type="GO" id="GO:0003677">
    <property type="term" value="F:DNA binding"/>
    <property type="evidence" value="ECO:0007669"/>
    <property type="project" value="UniProtKB-KW"/>
</dbReference>
<dbReference type="PANTHER" id="PTHR31069:SF31">
    <property type="entry name" value="MONODICTYPHENONE CLUSTER TRANSCRIPTION FACTOR-RELATED"/>
    <property type="match status" value="1"/>
</dbReference>
<dbReference type="Gene3D" id="4.10.240.10">
    <property type="entry name" value="Zn(2)-C6 fungal-type DNA-binding domain"/>
    <property type="match status" value="1"/>
</dbReference>
<evidence type="ECO:0000256" key="5">
    <source>
        <dbReference type="ARBA" id="ARBA00023242"/>
    </source>
</evidence>
<feature type="region of interest" description="Disordered" evidence="6">
    <location>
        <begin position="48"/>
        <end position="102"/>
    </location>
</feature>
<dbReference type="PANTHER" id="PTHR31069">
    <property type="entry name" value="OLEATE-ACTIVATED TRANSCRIPTION FACTOR 1-RELATED"/>
    <property type="match status" value="1"/>
</dbReference>
<comment type="caution">
    <text evidence="8">The sequence shown here is derived from an EMBL/GenBank/DDBJ whole genome shotgun (WGS) entry which is preliminary data.</text>
</comment>
<reference evidence="8" key="2">
    <citation type="submission" date="2020-11" db="EMBL/GenBank/DDBJ databases">
        <title>Whole genome sequencing of Colletotrichum sp.</title>
        <authorList>
            <person name="Li H."/>
        </authorList>
    </citation>
    <scope>NUCLEOTIDE SEQUENCE</scope>
    <source>
        <strain evidence="8">CkLH20</strain>
    </source>
</reference>
<dbReference type="GeneID" id="62157451"/>
<dbReference type="OrthoDB" id="2943660at2759"/>
<accession>A0A9P6IEW0</accession>
<dbReference type="InterPro" id="IPR036864">
    <property type="entry name" value="Zn2-C6_fun-type_DNA-bd_sf"/>
</dbReference>
<dbReference type="GO" id="GO:0005634">
    <property type="term" value="C:nucleus"/>
    <property type="evidence" value="ECO:0007669"/>
    <property type="project" value="InterPro"/>
</dbReference>
<organism evidence="8 9">
    <name type="scientific">Colletotrichum karsti</name>
    <dbReference type="NCBI Taxonomy" id="1095194"/>
    <lineage>
        <taxon>Eukaryota</taxon>
        <taxon>Fungi</taxon>
        <taxon>Dikarya</taxon>
        <taxon>Ascomycota</taxon>
        <taxon>Pezizomycotina</taxon>
        <taxon>Sordariomycetes</taxon>
        <taxon>Hypocreomycetidae</taxon>
        <taxon>Glomerellales</taxon>
        <taxon>Glomerellaceae</taxon>
        <taxon>Colletotrichum</taxon>
        <taxon>Colletotrichum boninense species complex</taxon>
    </lineage>
</organism>
<proteinExistence type="predicted"/>
<evidence type="ECO:0000313" key="8">
    <source>
        <dbReference type="EMBL" id="KAF9880616.1"/>
    </source>
</evidence>
<sequence>MAEQSAVRFRESCKACADSKIKCSKEKPRCTRCTQRGIACEYLAVQKTGRKSRPRPDSQQSQQQQTTAGSTTSPTSATTLSHVTANDNPTDPAPPSSLLPQWGPLDMEMVPCSSQDYLSLLPSSLDFPFTHQLSTESQQTSETTADCVLQLNTRSIASRETPASEDHAMIQNDVLLWAQQDHQPDRDPGGRKRSRTSNDSSGSYCIADKQNFQEDFDILQLEVPSQQKPQRINTALRLMAQLCRIETTMLLSSDCPPEPRCRADALVDKCKEVTLKVSELLQDFGPGSEDDYFLVIICLVTSKLVDLYAKAAQIVDTRAVDEPGDNVLSASSTNSSWSATVPESAFGDYPADGSRSSRTVLILLNELHQVRVLMDNLKAKIGHAASEDDWPVVNDPTPSDQHDVMIAFPIYSDILGQLFDKLRKRLGETSLALIDKEKQFWMRKECF</sequence>
<evidence type="ECO:0000313" key="9">
    <source>
        <dbReference type="Proteomes" id="UP000781932"/>
    </source>
</evidence>
<evidence type="ECO:0000256" key="3">
    <source>
        <dbReference type="ARBA" id="ARBA00023125"/>
    </source>
</evidence>
<dbReference type="GO" id="GO:0000981">
    <property type="term" value="F:DNA-binding transcription factor activity, RNA polymerase II-specific"/>
    <property type="evidence" value="ECO:0007669"/>
    <property type="project" value="InterPro"/>
</dbReference>
<dbReference type="SUPFAM" id="SSF57701">
    <property type="entry name" value="Zn2/Cys6 DNA-binding domain"/>
    <property type="match status" value="1"/>
</dbReference>
<dbReference type="InterPro" id="IPR013700">
    <property type="entry name" value="AflR"/>
</dbReference>
<dbReference type="RefSeq" id="XP_038750077.1">
    <property type="nucleotide sequence ID" value="XM_038884377.1"/>
</dbReference>
<feature type="domain" description="Zn(2)-C6 fungal-type" evidence="7">
    <location>
        <begin position="12"/>
        <end position="42"/>
    </location>
</feature>
<feature type="compositionally biased region" description="Low complexity" evidence="6">
    <location>
        <begin position="58"/>
        <end position="81"/>
    </location>
</feature>
<dbReference type="PRINTS" id="PR00755">
    <property type="entry name" value="AFLATOXINBRP"/>
</dbReference>
<dbReference type="SMART" id="SM00066">
    <property type="entry name" value="GAL4"/>
    <property type="match status" value="1"/>
</dbReference>
<dbReference type="CDD" id="cd00067">
    <property type="entry name" value="GAL4"/>
    <property type="match status" value="1"/>
</dbReference>
<dbReference type="InterPro" id="IPR001138">
    <property type="entry name" value="Zn2Cys6_DnaBD"/>
</dbReference>
<evidence type="ECO:0000256" key="1">
    <source>
        <dbReference type="ARBA" id="ARBA00022723"/>
    </source>
</evidence>
<dbReference type="PROSITE" id="PS00463">
    <property type="entry name" value="ZN2_CY6_FUNGAL_1"/>
    <property type="match status" value="1"/>
</dbReference>